<feature type="region of interest" description="Disordered" evidence="1">
    <location>
        <begin position="271"/>
        <end position="298"/>
    </location>
</feature>
<dbReference type="PANTHER" id="PTHR15204:SF5">
    <property type="entry name" value="LARGE PROLINE-RICH PROTEIN BAG6 ISOFORM X1"/>
    <property type="match status" value="1"/>
</dbReference>
<feature type="region of interest" description="Disordered" evidence="1">
    <location>
        <begin position="561"/>
        <end position="609"/>
    </location>
</feature>
<dbReference type="PROSITE" id="PS00299">
    <property type="entry name" value="UBIQUITIN_1"/>
    <property type="match status" value="1"/>
</dbReference>
<feature type="non-terminal residue" evidence="3">
    <location>
        <position position="1"/>
    </location>
</feature>
<feature type="compositionally biased region" description="Low complexity" evidence="1">
    <location>
        <begin position="694"/>
        <end position="708"/>
    </location>
</feature>
<feature type="compositionally biased region" description="Polar residues" evidence="1">
    <location>
        <begin position="1"/>
        <end position="10"/>
    </location>
</feature>
<dbReference type="PRINTS" id="PR00348">
    <property type="entry name" value="UBIQUITIN"/>
</dbReference>
<feature type="region of interest" description="Disordered" evidence="1">
    <location>
        <begin position="1"/>
        <end position="23"/>
    </location>
</feature>
<dbReference type="PROSITE" id="PS50053">
    <property type="entry name" value="UBIQUITIN_2"/>
    <property type="match status" value="1"/>
</dbReference>
<dbReference type="InterPro" id="IPR029071">
    <property type="entry name" value="Ubiquitin-like_domsf"/>
</dbReference>
<dbReference type="STRING" id="81985.R0GNV2"/>
<feature type="compositionally biased region" description="Basic and acidic residues" evidence="1">
    <location>
        <begin position="638"/>
        <end position="654"/>
    </location>
</feature>
<feature type="compositionally biased region" description="Polar residues" evidence="1">
    <location>
        <begin position="622"/>
        <end position="637"/>
    </location>
</feature>
<dbReference type="Gene3D" id="3.10.20.90">
    <property type="entry name" value="Phosphatidylinositol 3-kinase Catalytic Subunit, Chain A, domain 1"/>
    <property type="match status" value="1"/>
</dbReference>
<reference evidence="4" key="1">
    <citation type="journal article" date="2013" name="Nat. Genet.">
        <title>The Capsella rubella genome and the genomic consequences of rapid mating system evolution.</title>
        <authorList>
            <person name="Slotte T."/>
            <person name="Hazzouri K.M."/>
            <person name="Agren J.A."/>
            <person name="Koenig D."/>
            <person name="Maumus F."/>
            <person name="Guo Y.L."/>
            <person name="Steige K."/>
            <person name="Platts A.E."/>
            <person name="Escobar J.S."/>
            <person name="Newman L.K."/>
            <person name="Wang W."/>
            <person name="Mandakova T."/>
            <person name="Vello E."/>
            <person name="Smith L.M."/>
            <person name="Henz S.R."/>
            <person name="Steffen J."/>
            <person name="Takuno S."/>
            <person name="Brandvain Y."/>
            <person name="Coop G."/>
            <person name="Andolfatto P."/>
            <person name="Hu T.T."/>
            <person name="Blanchette M."/>
            <person name="Clark R.M."/>
            <person name="Quesneville H."/>
            <person name="Nordborg M."/>
            <person name="Gaut B.S."/>
            <person name="Lysak M.A."/>
            <person name="Jenkins J."/>
            <person name="Grimwood J."/>
            <person name="Chapman J."/>
            <person name="Prochnik S."/>
            <person name="Shu S."/>
            <person name="Rokhsar D."/>
            <person name="Schmutz J."/>
            <person name="Weigel D."/>
            <person name="Wright S.I."/>
        </authorList>
    </citation>
    <scope>NUCLEOTIDE SEQUENCE [LARGE SCALE GENOMIC DNA]</scope>
    <source>
        <strain evidence="4">cv. Monte Gargano</strain>
    </source>
</reference>
<dbReference type="SUPFAM" id="SSF54236">
    <property type="entry name" value="Ubiquitin-like"/>
    <property type="match status" value="1"/>
</dbReference>
<feature type="region of interest" description="Disordered" evidence="1">
    <location>
        <begin position="621"/>
        <end position="708"/>
    </location>
</feature>
<name>R0GNV2_9BRAS</name>
<feature type="compositionally biased region" description="Polar residues" evidence="1">
    <location>
        <begin position="116"/>
        <end position="126"/>
    </location>
</feature>
<dbReference type="InterPro" id="IPR000626">
    <property type="entry name" value="Ubiquitin-like_dom"/>
</dbReference>
<dbReference type="CDD" id="cd17039">
    <property type="entry name" value="Ubl_ubiquitin_like"/>
    <property type="match status" value="1"/>
</dbReference>
<dbReference type="GO" id="GO:0036503">
    <property type="term" value="P:ERAD pathway"/>
    <property type="evidence" value="ECO:0007669"/>
    <property type="project" value="TreeGrafter"/>
</dbReference>
<dbReference type="EMBL" id="KB870812">
    <property type="protein sequence ID" value="EOA12878.1"/>
    <property type="molecule type" value="Genomic_DNA"/>
</dbReference>
<feature type="compositionally biased region" description="Polar residues" evidence="1">
    <location>
        <begin position="576"/>
        <end position="604"/>
    </location>
</feature>
<evidence type="ECO:0000259" key="2">
    <source>
        <dbReference type="PROSITE" id="PS50053"/>
    </source>
</evidence>
<dbReference type="Pfam" id="PF00240">
    <property type="entry name" value="ubiquitin"/>
    <property type="match status" value="1"/>
</dbReference>
<evidence type="ECO:0000313" key="4">
    <source>
        <dbReference type="Proteomes" id="UP000029121"/>
    </source>
</evidence>
<keyword evidence="4" id="KW-1185">Reference proteome</keyword>
<dbReference type="GO" id="GO:0071818">
    <property type="term" value="C:BAT3 complex"/>
    <property type="evidence" value="ECO:0007669"/>
    <property type="project" value="TreeGrafter"/>
</dbReference>
<gene>
    <name evidence="3" type="ORF">CARUB_v10025849mg</name>
</gene>
<dbReference type="FunFam" id="3.10.20.90:FF:000154">
    <property type="entry name" value="Large proline-rich protein BAG6"/>
    <property type="match status" value="1"/>
</dbReference>
<accession>R0GNV2</accession>
<dbReference type="PANTHER" id="PTHR15204">
    <property type="entry name" value="LARGE PROLINE-RICH PROTEIN BAG6"/>
    <property type="match status" value="1"/>
</dbReference>
<dbReference type="GO" id="GO:0051787">
    <property type="term" value="F:misfolded protein binding"/>
    <property type="evidence" value="ECO:0007669"/>
    <property type="project" value="TreeGrafter"/>
</dbReference>
<dbReference type="eggNOG" id="KOG4248">
    <property type="taxonomic scope" value="Eukaryota"/>
</dbReference>
<protein>
    <recommendedName>
        <fullName evidence="2">Ubiquitin-like domain-containing protein</fullName>
    </recommendedName>
</protein>
<dbReference type="SMART" id="SM00213">
    <property type="entry name" value="UBQ"/>
    <property type="match status" value="1"/>
</dbReference>
<dbReference type="InterPro" id="IPR019954">
    <property type="entry name" value="Ubiquitin_CS"/>
</dbReference>
<dbReference type="AlphaFoldDB" id="R0GNV2"/>
<feature type="compositionally biased region" description="Polar residues" evidence="1">
    <location>
        <begin position="171"/>
        <end position="198"/>
    </location>
</feature>
<evidence type="ECO:0000313" key="3">
    <source>
        <dbReference type="EMBL" id="EOA12878.1"/>
    </source>
</evidence>
<organism evidence="3 4">
    <name type="scientific">Capsella rubella</name>
    <dbReference type="NCBI Taxonomy" id="81985"/>
    <lineage>
        <taxon>Eukaryota</taxon>
        <taxon>Viridiplantae</taxon>
        <taxon>Streptophyta</taxon>
        <taxon>Embryophyta</taxon>
        <taxon>Tracheophyta</taxon>
        <taxon>Spermatophyta</taxon>
        <taxon>Magnoliopsida</taxon>
        <taxon>eudicotyledons</taxon>
        <taxon>Gunneridae</taxon>
        <taxon>Pentapetalae</taxon>
        <taxon>rosids</taxon>
        <taxon>malvids</taxon>
        <taxon>Brassicales</taxon>
        <taxon>Brassicaceae</taxon>
        <taxon>Camelineae</taxon>
        <taxon>Capsella</taxon>
    </lineage>
</organism>
<proteinExistence type="predicted"/>
<feature type="region of interest" description="Disordered" evidence="1">
    <location>
        <begin position="170"/>
        <end position="222"/>
    </location>
</feature>
<dbReference type="GO" id="GO:0031593">
    <property type="term" value="F:polyubiquitin modification-dependent protein binding"/>
    <property type="evidence" value="ECO:0007669"/>
    <property type="project" value="TreeGrafter"/>
</dbReference>
<dbReference type="Proteomes" id="UP000029121">
    <property type="component" value="Unassembled WGS sequence"/>
</dbReference>
<evidence type="ECO:0000256" key="1">
    <source>
        <dbReference type="SAM" id="MobiDB-lite"/>
    </source>
</evidence>
<sequence>FMEDQPINQCSSSSNASEKSPESTLELNIKTLDSQTYTFQVDKNETVSVFKEKIASETGVPVGQQRLIFRGRVLKDDHPLSEYHLENGHTLHLVVRQPAESVPSSGTPSEGAAPNDGNSTNGGQSRNGRHVSHSVMVGSFNVGDQTEGMVPDLSRVIGAVLNSFGVGGQHPINNSTNGTQSSMPSNLSSHAPPGNTSDGAPGVGGQNQAAGHSHPRQAFPGVSFQTSMPHVVQIPVTAATAIPIPSFLTPIPDSLETLMEFINQMEQALSRNGYHADTSSATSRGQPREELPRNRRGASTPEALAIVLRNAQHLLSGLGVSSLSHIARRLEQDGTSSDPTIRAQIQTEAVQVGLAMQHFGALLLELGRTILTLRMAQSPELSYVNAGPAVYISPSGPNPIMAQPFPHQTSSLFTGAAVASNPVSGPVGLGTPQRHINIHIHAGTSGSPMMSSVGNQQSNGGGQGDGDNNTHSVRALPVRNIIATAVPSGSTGENASAGVQPGLDESVAQINARIRELVNNMQGRNQIPSGRLPADLSFTFWIKYFQAFKLFFTYQLGTEAPEQSTGHGVTGAIPEQPTNIAASCTPESSSGSLHDLPSESSNSVSKKELGEDLGHPVLAKDISSTTGQSSAPSGESTSKGEDTTSDAKEAKKATPEASTATPLGLGLGGLDRKKRSKQPKVLGKNEDSGTSATLEGVQQSSGSSGQQLLHSLFSGSSRSDETGLRLGQGSDNQLDVSSAMTQVLESPVLDGLLAGVSRQAGVDSPNMLRNMLQQFTQNPQIMNTVQQIAQQVDGQEIENMMSGGAQGEGGGFDFSRMVQQMMPLVSRAFSQGGPSPQPATQQPDDLQPLQVNVQSMAQMIEHSDPPEDVFRAMVENAAVSQDDLVNELCCDEVLSQEYAELLRRDIEGRLKDD</sequence>
<feature type="region of interest" description="Disordered" evidence="1">
    <location>
        <begin position="447"/>
        <end position="470"/>
    </location>
</feature>
<feature type="region of interest" description="Disordered" evidence="1">
    <location>
        <begin position="98"/>
        <end position="130"/>
    </location>
</feature>
<feature type="domain" description="Ubiquitin-like" evidence="2">
    <location>
        <begin position="25"/>
        <end position="100"/>
    </location>
</feature>
<dbReference type="InterPro" id="IPR019956">
    <property type="entry name" value="Ubiquitin_dom"/>
</dbReference>